<evidence type="ECO:0000256" key="2">
    <source>
        <dbReference type="ARBA" id="ARBA00022692"/>
    </source>
</evidence>
<evidence type="ECO:0000256" key="5">
    <source>
        <dbReference type="SAM" id="MobiDB-lite"/>
    </source>
</evidence>
<evidence type="ECO:0000256" key="6">
    <source>
        <dbReference type="SAM" id="Phobius"/>
    </source>
</evidence>
<protein>
    <recommendedName>
        <fullName evidence="9">DUF4870 domain-containing protein</fullName>
    </recommendedName>
</protein>
<evidence type="ECO:0000256" key="3">
    <source>
        <dbReference type="ARBA" id="ARBA00022989"/>
    </source>
</evidence>
<feature type="compositionally biased region" description="Polar residues" evidence="5">
    <location>
        <begin position="1"/>
        <end position="11"/>
    </location>
</feature>
<dbReference type="Pfam" id="PF09685">
    <property type="entry name" value="MamF_MmsF"/>
    <property type="match status" value="1"/>
</dbReference>
<dbReference type="InterPro" id="IPR019109">
    <property type="entry name" value="MamF_MmsF"/>
</dbReference>
<accession>A0ABN2J5C5</accession>
<organism evidence="7 8">
    <name type="scientific">Fodinicola feengrottensis</name>
    <dbReference type="NCBI Taxonomy" id="435914"/>
    <lineage>
        <taxon>Bacteria</taxon>
        <taxon>Bacillati</taxon>
        <taxon>Actinomycetota</taxon>
        <taxon>Actinomycetes</taxon>
        <taxon>Mycobacteriales</taxon>
        <taxon>Fodinicola</taxon>
    </lineage>
</organism>
<dbReference type="RefSeq" id="WP_163568314.1">
    <property type="nucleotide sequence ID" value="NZ_BAAANY010000042.1"/>
</dbReference>
<evidence type="ECO:0008006" key="9">
    <source>
        <dbReference type="Google" id="ProtNLM"/>
    </source>
</evidence>
<feature type="compositionally biased region" description="Gly residues" evidence="5">
    <location>
        <begin position="30"/>
        <end position="44"/>
    </location>
</feature>
<evidence type="ECO:0000313" key="8">
    <source>
        <dbReference type="Proteomes" id="UP001500618"/>
    </source>
</evidence>
<feature type="transmembrane region" description="Helical" evidence="6">
    <location>
        <begin position="109"/>
        <end position="130"/>
    </location>
</feature>
<keyword evidence="3 6" id="KW-1133">Transmembrane helix</keyword>
<comment type="caution">
    <text evidence="7">The sequence shown here is derived from an EMBL/GenBank/DDBJ whole genome shotgun (WGS) entry which is preliminary data.</text>
</comment>
<proteinExistence type="predicted"/>
<comment type="subcellular location">
    <subcellularLocation>
        <location evidence="1">Membrane</location>
        <topology evidence="1">Multi-pass membrane protein</topology>
    </subcellularLocation>
</comment>
<evidence type="ECO:0000256" key="4">
    <source>
        <dbReference type="ARBA" id="ARBA00023136"/>
    </source>
</evidence>
<keyword evidence="8" id="KW-1185">Reference proteome</keyword>
<feature type="transmembrane region" description="Helical" evidence="6">
    <location>
        <begin position="68"/>
        <end position="89"/>
    </location>
</feature>
<keyword evidence="4 6" id="KW-0472">Membrane</keyword>
<keyword evidence="2 6" id="KW-0812">Transmembrane</keyword>
<evidence type="ECO:0000313" key="7">
    <source>
        <dbReference type="EMBL" id="GAA1718374.1"/>
    </source>
</evidence>
<dbReference type="EMBL" id="BAAANY010000042">
    <property type="protein sequence ID" value="GAA1718374.1"/>
    <property type="molecule type" value="Genomic_DNA"/>
</dbReference>
<gene>
    <name evidence="7" type="ORF">GCM10009765_78520</name>
</gene>
<name>A0ABN2J5C5_9ACTN</name>
<feature type="region of interest" description="Disordered" evidence="5">
    <location>
        <begin position="1"/>
        <end position="53"/>
    </location>
</feature>
<evidence type="ECO:0000256" key="1">
    <source>
        <dbReference type="ARBA" id="ARBA00004141"/>
    </source>
</evidence>
<sequence length="175" mass="17882">MTDPGGSQQPDFNKPNDPNAGGYGQQPPAGGYGQPPAGGYGQPGGYPPPAGGSGDDKTWLMVTHFGGAGANLISGGFLGWVAPLVAMLVQGPKSPQVRVQAVDALNHFIQWAAATLVVYILASCIGAFTFGLGGLLIFLVFATAGIPIVCGIIGGIKANNGEPWTYPLTFIKLVK</sequence>
<reference evidence="7 8" key="1">
    <citation type="journal article" date="2019" name="Int. J. Syst. Evol. Microbiol.">
        <title>The Global Catalogue of Microorganisms (GCM) 10K type strain sequencing project: providing services to taxonomists for standard genome sequencing and annotation.</title>
        <authorList>
            <consortium name="The Broad Institute Genomics Platform"/>
            <consortium name="The Broad Institute Genome Sequencing Center for Infectious Disease"/>
            <person name="Wu L."/>
            <person name="Ma J."/>
        </authorList>
    </citation>
    <scope>NUCLEOTIDE SEQUENCE [LARGE SCALE GENOMIC DNA]</scope>
    <source>
        <strain evidence="7 8">JCM 14718</strain>
    </source>
</reference>
<feature type="transmembrane region" description="Helical" evidence="6">
    <location>
        <begin position="136"/>
        <end position="156"/>
    </location>
</feature>
<dbReference type="Proteomes" id="UP001500618">
    <property type="component" value="Unassembled WGS sequence"/>
</dbReference>